<name>A0A1B1YUP6_9GAMM</name>
<evidence type="ECO:0000256" key="3">
    <source>
        <dbReference type="ARBA" id="ARBA00004141"/>
    </source>
</evidence>
<keyword evidence="17" id="KW-1185">Reference proteome</keyword>
<gene>
    <name evidence="16" type="ORF">PG2T_09770</name>
</gene>
<keyword evidence="12 15" id="KW-1133">Transmembrane helix</keyword>
<reference evidence="17" key="1">
    <citation type="submission" date="2016-03" db="EMBL/GenBank/DDBJ databases">
        <title>Complete genome sequence of Solimmundus cernigliae, representing a novel lineage of polycyclic aromatic hydrocarbon degraders within the Gammaproteobacteria.</title>
        <authorList>
            <person name="Singleton D.R."/>
            <person name="Dickey A.N."/>
            <person name="Scholl E.H."/>
            <person name="Wright F.A."/>
            <person name="Aitken M.D."/>
        </authorList>
    </citation>
    <scope>NUCLEOTIDE SEQUENCE [LARGE SCALE GENOMIC DNA]</scope>
    <source>
        <strain evidence="17">TR3.2</strain>
    </source>
</reference>
<dbReference type="InterPro" id="IPR014312">
    <property type="entry name" value="Succ_DH_anchor"/>
</dbReference>
<evidence type="ECO:0000256" key="10">
    <source>
        <dbReference type="ARBA" id="ARBA00022723"/>
    </source>
</evidence>
<dbReference type="GO" id="GO:0006099">
    <property type="term" value="P:tricarboxylic acid cycle"/>
    <property type="evidence" value="ECO:0007669"/>
    <property type="project" value="UniProtKB-UniPathway"/>
</dbReference>
<evidence type="ECO:0000256" key="12">
    <source>
        <dbReference type="ARBA" id="ARBA00022989"/>
    </source>
</evidence>
<dbReference type="GO" id="GO:0020037">
    <property type="term" value="F:heme binding"/>
    <property type="evidence" value="ECO:0007669"/>
    <property type="project" value="InterPro"/>
</dbReference>
<comment type="subcellular location">
    <subcellularLocation>
        <location evidence="3">Membrane</location>
        <topology evidence="3">Multi-pass membrane protein</topology>
    </subcellularLocation>
</comment>
<evidence type="ECO:0000313" key="17">
    <source>
        <dbReference type="Proteomes" id="UP000092952"/>
    </source>
</evidence>
<keyword evidence="9 15" id="KW-0812">Transmembrane</keyword>
<evidence type="ECO:0000256" key="7">
    <source>
        <dbReference type="ARBA" id="ARBA00022532"/>
    </source>
</evidence>
<dbReference type="EMBL" id="CP014671">
    <property type="protein sequence ID" value="ANX04437.1"/>
    <property type="molecule type" value="Genomic_DNA"/>
</dbReference>
<dbReference type="UniPathway" id="UPA00223"/>
<keyword evidence="13" id="KW-0408">Iron</keyword>
<dbReference type="RefSeq" id="WP_068804633.1">
    <property type="nucleotide sequence ID" value="NZ_CP014671.1"/>
</dbReference>
<accession>A0A1B1YUP6</accession>
<evidence type="ECO:0000256" key="4">
    <source>
        <dbReference type="ARBA" id="ARBA00005163"/>
    </source>
</evidence>
<evidence type="ECO:0000256" key="11">
    <source>
        <dbReference type="ARBA" id="ARBA00022982"/>
    </source>
</evidence>
<dbReference type="Gene3D" id="1.20.1300.10">
    <property type="entry name" value="Fumarate reductase/succinate dehydrogenase, transmembrane subunit"/>
    <property type="match status" value="1"/>
</dbReference>
<evidence type="ECO:0000256" key="2">
    <source>
        <dbReference type="ARBA" id="ARBA00004050"/>
    </source>
</evidence>
<evidence type="ECO:0000256" key="5">
    <source>
        <dbReference type="ARBA" id="ARBA00019425"/>
    </source>
</evidence>
<dbReference type="NCBIfam" id="TIGR02968">
    <property type="entry name" value="succ_dehyd_anc"/>
    <property type="match status" value="1"/>
</dbReference>
<keyword evidence="10" id="KW-0479">Metal-binding</keyword>
<comment type="cofactor">
    <cofactor evidence="1">
        <name>heme</name>
        <dbReference type="ChEBI" id="CHEBI:30413"/>
    </cofactor>
</comment>
<evidence type="ECO:0000256" key="14">
    <source>
        <dbReference type="ARBA" id="ARBA00023136"/>
    </source>
</evidence>
<feature type="transmembrane region" description="Helical" evidence="15">
    <location>
        <begin position="60"/>
        <end position="84"/>
    </location>
</feature>
<evidence type="ECO:0000256" key="6">
    <source>
        <dbReference type="ARBA" id="ARBA00022448"/>
    </source>
</evidence>
<dbReference type="STRING" id="1810504.PG2T_09770"/>
<dbReference type="Pfam" id="PF01127">
    <property type="entry name" value="Sdh_cyt"/>
    <property type="match status" value="1"/>
</dbReference>
<evidence type="ECO:0000256" key="8">
    <source>
        <dbReference type="ARBA" id="ARBA00022617"/>
    </source>
</evidence>
<dbReference type="GO" id="GO:0016020">
    <property type="term" value="C:membrane"/>
    <property type="evidence" value="ECO:0007669"/>
    <property type="project" value="UniProtKB-SubCell"/>
</dbReference>
<keyword evidence="6" id="KW-0813">Transport</keyword>
<sequence>MTQFRSPRALARGYGASGAGTGAFFWERLTAAALIVLGAVLLVQLVCLSAGGVSLDEARAWLAAPATGGLMLVFFLIAMINAYLCSRVLIEDYIHVPAQSLLALIGLLVVAVGLGSVAAVSVLRVMFGQ</sequence>
<dbReference type="InterPro" id="IPR000701">
    <property type="entry name" value="SuccDH_FuR_B_TM-su"/>
</dbReference>
<keyword evidence="14 15" id="KW-0472">Membrane</keyword>
<protein>
    <recommendedName>
        <fullName evidence="5">Succinate dehydrogenase hydrophobic membrane anchor subunit</fullName>
    </recommendedName>
</protein>
<dbReference type="Proteomes" id="UP000092952">
    <property type="component" value="Chromosome"/>
</dbReference>
<dbReference type="KEGG" id="gbi:PG2T_09770"/>
<comment type="pathway">
    <text evidence="4">Carbohydrate metabolism; tricarboxylic acid cycle.</text>
</comment>
<feature type="transmembrane region" description="Helical" evidence="15">
    <location>
        <begin position="104"/>
        <end position="127"/>
    </location>
</feature>
<organism evidence="16 17">
    <name type="scientific">Immundisolibacter cernigliae</name>
    <dbReference type="NCBI Taxonomy" id="1810504"/>
    <lineage>
        <taxon>Bacteria</taxon>
        <taxon>Pseudomonadati</taxon>
        <taxon>Pseudomonadota</taxon>
        <taxon>Gammaproteobacteria</taxon>
        <taxon>Immundisolibacterales</taxon>
        <taxon>Immundisolibacteraceae</taxon>
        <taxon>Immundisolibacter</taxon>
    </lineage>
</organism>
<dbReference type="InParanoid" id="A0A1B1YUP6"/>
<dbReference type="AlphaFoldDB" id="A0A1B1YUP6"/>
<keyword evidence="8" id="KW-0349">Heme</keyword>
<dbReference type="GO" id="GO:0046872">
    <property type="term" value="F:metal ion binding"/>
    <property type="evidence" value="ECO:0007669"/>
    <property type="project" value="UniProtKB-KW"/>
</dbReference>
<evidence type="ECO:0000256" key="1">
    <source>
        <dbReference type="ARBA" id="ARBA00001971"/>
    </source>
</evidence>
<dbReference type="InterPro" id="IPR034804">
    <property type="entry name" value="SQR/QFR_C/D"/>
</dbReference>
<evidence type="ECO:0000313" key="16">
    <source>
        <dbReference type="EMBL" id="ANX04437.1"/>
    </source>
</evidence>
<evidence type="ECO:0000256" key="9">
    <source>
        <dbReference type="ARBA" id="ARBA00022692"/>
    </source>
</evidence>
<feature type="transmembrane region" description="Helical" evidence="15">
    <location>
        <begin position="29"/>
        <end position="48"/>
    </location>
</feature>
<dbReference type="OrthoDB" id="9809280at2"/>
<keyword evidence="7" id="KW-0816">Tricarboxylic acid cycle</keyword>
<comment type="function">
    <text evidence="2">Membrane-anchoring subunit of succinate dehydrogenase (SDH).</text>
</comment>
<dbReference type="SUPFAM" id="SSF81343">
    <property type="entry name" value="Fumarate reductase respiratory complex transmembrane subunits"/>
    <property type="match status" value="1"/>
</dbReference>
<evidence type="ECO:0000256" key="13">
    <source>
        <dbReference type="ARBA" id="ARBA00023004"/>
    </source>
</evidence>
<evidence type="ECO:0000256" key="15">
    <source>
        <dbReference type="SAM" id="Phobius"/>
    </source>
</evidence>
<keyword evidence="11" id="KW-0249">Electron transport</keyword>
<proteinExistence type="predicted"/>